<evidence type="ECO:0000313" key="2">
    <source>
        <dbReference type="Proteomes" id="UP000011971"/>
    </source>
</evidence>
<dbReference type="Proteomes" id="UP000011971">
    <property type="component" value="Unassembled WGS sequence"/>
</dbReference>
<dbReference type="EMBL" id="AOGE01000074">
    <property type="protein sequence ID" value="ELT46787.1"/>
    <property type="molecule type" value="Genomic_DNA"/>
</dbReference>
<gene>
    <name evidence="1" type="ORF">D584_22881</name>
</gene>
<protein>
    <submittedName>
        <fullName evidence="1">Uncharacterized protein</fullName>
    </submittedName>
</protein>
<proteinExistence type="predicted"/>
<dbReference type="AlphaFoldDB" id="M5JKB2"/>
<accession>M5JKB2</accession>
<sequence>MMALSTIAVAAMFLHFVCLRQHGSGDGNWGDLLIPVIVTNQQS</sequence>
<name>M5JKB2_9HYPH</name>
<evidence type="ECO:0000313" key="1">
    <source>
        <dbReference type="EMBL" id="ELT46787.1"/>
    </source>
</evidence>
<organism evidence="1 2">
    <name type="scientific">Brucella intermedia M86</name>
    <dbReference type="NCBI Taxonomy" id="1234597"/>
    <lineage>
        <taxon>Bacteria</taxon>
        <taxon>Pseudomonadati</taxon>
        <taxon>Pseudomonadota</taxon>
        <taxon>Alphaproteobacteria</taxon>
        <taxon>Hyphomicrobiales</taxon>
        <taxon>Brucellaceae</taxon>
        <taxon>Brucella/Ochrobactrum group</taxon>
        <taxon>Brucella</taxon>
    </lineage>
</organism>
<comment type="caution">
    <text evidence="1">The sequence shown here is derived from an EMBL/GenBank/DDBJ whole genome shotgun (WGS) entry which is preliminary data.</text>
</comment>
<dbReference type="PATRIC" id="fig|1234597.4.peg.4709"/>
<reference evidence="1 2" key="1">
    <citation type="journal article" date="2013" name="Gut Pathog.">
        <title>Draft genome of Ochrobactrum intermedium strain M86 isolated from non-ulcer dyspeptic individual from India.</title>
        <authorList>
            <person name="Kulkarni G."/>
            <person name="Dhotre D."/>
            <person name="Dharne M."/>
            <person name="Shetty S."/>
            <person name="Chowdhury S."/>
            <person name="Misra V."/>
            <person name="Misra S."/>
            <person name="Patole M."/>
            <person name="Shouche Y."/>
        </authorList>
    </citation>
    <scope>NUCLEOTIDE SEQUENCE [LARGE SCALE GENOMIC DNA]</scope>
    <source>
        <strain evidence="1 2">M86</strain>
    </source>
</reference>